<accession>A0A061S142</accession>
<feature type="non-terminal residue" evidence="2">
    <location>
        <position position="1"/>
    </location>
</feature>
<dbReference type="AlphaFoldDB" id="A0A061S142"/>
<feature type="region of interest" description="Disordered" evidence="1">
    <location>
        <begin position="1"/>
        <end position="23"/>
    </location>
</feature>
<proteinExistence type="predicted"/>
<gene>
    <name evidence="2" type="ORF">TSPGSL018_16362</name>
</gene>
<feature type="non-terminal residue" evidence="2">
    <location>
        <position position="68"/>
    </location>
</feature>
<name>A0A061S142_9CHLO</name>
<organism evidence="2">
    <name type="scientific">Tetraselmis sp. GSL018</name>
    <dbReference type="NCBI Taxonomy" id="582737"/>
    <lineage>
        <taxon>Eukaryota</taxon>
        <taxon>Viridiplantae</taxon>
        <taxon>Chlorophyta</taxon>
        <taxon>core chlorophytes</taxon>
        <taxon>Chlorodendrophyceae</taxon>
        <taxon>Chlorodendrales</taxon>
        <taxon>Chlorodendraceae</taxon>
        <taxon>Tetraselmis</taxon>
    </lineage>
</organism>
<evidence type="ECO:0000256" key="1">
    <source>
        <dbReference type="SAM" id="MobiDB-lite"/>
    </source>
</evidence>
<feature type="region of interest" description="Disordered" evidence="1">
    <location>
        <begin position="36"/>
        <end position="68"/>
    </location>
</feature>
<dbReference type="EMBL" id="GBEZ01007501">
    <property type="protein sequence ID" value="JAC77968.1"/>
    <property type="molecule type" value="Transcribed_RNA"/>
</dbReference>
<sequence length="68" mass="6737">DGQPPDVLQQQEPFAGSTHAHTHSAALRGGAVLVVEAGGPSRGTSDGAPVPSPLIHPSGGLLRGPQPT</sequence>
<protein>
    <submittedName>
        <fullName evidence="2">Uncharacterized protein</fullName>
    </submittedName>
</protein>
<evidence type="ECO:0000313" key="2">
    <source>
        <dbReference type="EMBL" id="JAC77968.1"/>
    </source>
</evidence>
<reference evidence="2" key="1">
    <citation type="submission" date="2014-05" db="EMBL/GenBank/DDBJ databases">
        <title>The transcriptome of the halophilic microalga Tetraselmis sp. GSL018 isolated from the Great Salt Lake, Utah.</title>
        <authorList>
            <person name="Jinkerson R.E."/>
            <person name="D'Adamo S."/>
            <person name="Posewitz M.C."/>
        </authorList>
    </citation>
    <scope>NUCLEOTIDE SEQUENCE</scope>
    <source>
        <strain evidence="2">GSL018</strain>
    </source>
</reference>